<accession>A0A917I1B0</accession>
<comment type="caution">
    <text evidence="1">The sequence shown here is derived from an EMBL/GenBank/DDBJ whole genome shotgun (WGS) entry which is preliminary data.</text>
</comment>
<dbReference type="SUPFAM" id="SSF69304">
    <property type="entry name" value="Tricorn protease N-terminal domain"/>
    <property type="match status" value="1"/>
</dbReference>
<organism evidence="1 2">
    <name type="scientific">Polaribacter pacificus</name>
    <dbReference type="NCBI Taxonomy" id="1775173"/>
    <lineage>
        <taxon>Bacteria</taxon>
        <taxon>Pseudomonadati</taxon>
        <taxon>Bacteroidota</taxon>
        <taxon>Flavobacteriia</taxon>
        <taxon>Flavobacteriales</taxon>
        <taxon>Flavobacteriaceae</taxon>
    </lineage>
</organism>
<keyword evidence="2" id="KW-1185">Reference proteome</keyword>
<dbReference type="Gene3D" id="2.120.10.30">
    <property type="entry name" value="TolB, C-terminal domain"/>
    <property type="match status" value="1"/>
</dbReference>
<proteinExistence type="predicted"/>
<reference evidence="1" key="1">
    <citation type="journal article" date="2014" name="Int. J. Syst. Evol. Microbiol.">
        <title>Complete genome sequence of Corynebacterium casei LMG S-19264T (=DSM 44701T), isolated from a smear-ripened cheese.</title>
        <authorList>
            <consortium name="US DOE Joint Genome Institute (JGI-PGF)"/>
            <person name="Walter F."/>
            <person name="Albersmeier A."/>
            <person name="Kalinowski J."/>
            <person name="Ruckert C."/>
        </authorList>
    </citation>
    <scope>NUCLEOTIDE SEQUENCE</scope>
    <source>
        <strain evidence="1">CGMCC 1.15763</strain>
    </source>
</reference>
<dbReference type="PANTHER" id="PTHR36842">
    <property type="entry name" value="PROTEIN TOLB HOMOLOG"/>
    <property type="match status" value="1"/>
</dbReference>
<dbReference type="PANTHER" id="PTHR36842:SF1">
    <property type="entry name" value="PROTEIN TOLB"/>
    <property type="match status" value="1"/>
</dbReference>
<dbReference type="Proteomes" id="UP000633278">
    <property type="component" value="Unassembled WGS sequence"/>
</dbReference>
<evidence type="ECO:0008006" key="3">
    <source>
        <dbReference type="Google" id="ProtNLM"/>
    </source>
</evidence>
<evidence type="ECO:0000313" key="2">
    <source>
        <dbReference type="Proteomes" id="UP000633278"/>
    </source>
</evidence>
<protein>
    <recommendedName>
        <fullName evidence="3">WD40-like Beta Propeller Repeat</fullName>
    </recommendedName>
</protein>
<gene>
    <name evidence="1" type="ORF">GCM10011416_19970</name>
</gene>
<reference evidence="1" key="2">
    <citation type="submission" date="2020-09" db="EMBL/GenBank/DDBJ databases">
        <authorList>
            <person name="Sun Q."/>
            <person name="Zhou Y."/>
        </authorList>
    </citation>
    <scope>NUCLEOTIDE SEQUENCE</scope>
    <source>
        <strain evidence="1">CGMCC 1.15763</strain>
    </source>
</reference>
<dbReference type="EMBL" id="BMJW01000002">
    <property type="protein sequence ID" value="GGH01274.1"/>
    <property type="molecule type" value="Genomic_DNA"/>
</dbReference>
<dbReference type="InterPro" id="IPR011042">
    <property type="entry name" value="6-blade_b-propeller_TolB-like"/>
</dbReference>
<name>A0A917I1B0_9FLAO</name>
<evidence type="ECO:0000313" key="1">
    <source>
        <dbReference type="EMBL" id="GGH01274.1"/>
    </source>
</evidence>
<dbReference type="AlphaFoldDB" id="A0A917I1B0"/>
<sequence>MFSASVFAQSNTEVYLYDLKKDKGTFSLGDGKNISNNPGYDSQPHFYSKKVLVFSSTRNNQTDIAAYTIKTGEINFINSTPNGGEYSPQRIPKSKDISAVRLDTDGLQRFYRYKYKTGENTEIIPDLKVAYPMWYTKNTAVTVVIVGNSLDLIISDLASKENKTIQKKVGRSVHKIPKTKLVSYISKAKDQWEIRSLNPKTGETKKIINTLGKTEDICWLPNGTILLAKGNSIMSYNPNNDKDWTVFHTFNSHKNISRIIVNSKGTQLALVSD</sequence>